<evidence type="ECO:0000313" key="2">
    <source>
        <dbReference type="Proteomes" id="UP000244930"/>
    </source>
</evidence>
<protein>
    <submittedName>
        <fullName evidence="1">Uncharacterized protein</fullName>
    </submittedName>
</protein>
<accession>A0A2U8GQ11</accession>
<name>A0A2U8GQ11_9RHOO</name>
<keyword evidence="2" id="KW-1185">Reference proteome</keyword>
<sequence length="101" mass="11030">MLVVEPFEISRFGLSYRSASEIRIDLSTVAPGAYRVMAVHNFHTEDCNPCLTECVAGVFLAARRSDGSWEAPERFPVECRAVGVLGTLQVPDDAGLAELFP</sequence>
<dbReference type="KEGG" id="acom:CEW83_11395"/>
<evidence type="ECO:0000313" key="1">
    <source>
        <dbReference type="EMBL" id="AWI75742.1"/>
    </source>
</evidence>
<dbReference type="EMBL" id="CP022187">
    <property type="protein sequence ID" value="AWI75742.1"/>
    <property type="molecule type" value="Genomic_DNA"/>
</dbReference>
<gene>
    <name evidence="1" type="ORF">CEW83_11395</name>
</gene>
<organism evidence="1 2">
    <name type="scientific">Parazoarcus communis</name>
    <dbReference type="NCBI Taxonomy" id="41977"/>
    <lineage>
        <taxon>Bacteria</taxon>
        <taxon>Pseudomonadati</taxon>
        <taxon>Pseudomonadota</taxon>
        <taxon>Betaproteobacteria</taxon>
        <taxon>Rhodocyclales</taxon>
        <taxon>Zoogloeaceae</taxon>
        <taxon>Parazoarcus</taxon>
    </lineage>
</organism>
<reference evidence="1 2" key="1">
    <citation type="submission" date="2017-06" db="EMBL/GenBank/DDBJ databases">
        <title>Azoarcus.</title>
        <authorList>
            <person name="Woo J.-H."/>
            <person name="Kim H.-S."/>
        </authorList>
    </citation>
    <scope>NUCLEOTIDE SEQUENCE [LARGE SCALE GENOMIC DNA]</scope>
    <source>
        <strain evidence="1 2">TSPY31</strain>
    </source>
</reference>
<proteinExistence type="predicted"/>
<dbReference type="AlphaFoldDB" id="A0A2U8GQ11"/>
<dbReference type="Proteomes" id="UP000244930">
    <property type="component" value="Chromosome"/>
</dbReference>